<reference evidence="4" key="1">
    <citation type="submission" date="2013-09" db="EMBL/GenBank/DDBJ databases">
        <title>Corchorus olitorius genome sequencing.</title>
        <authorList>
            <person name="Alam M."/>
            <person name="Haque M.S."/>
            <person name="Islam M.S."/>
            <person name="Emdad E.M."/>
            <person name="Islam M.M."/>
            <person name="Ahmed B."/>
            <person name="Halim A."/>
            <person name="Hossen Q.M.M."/>
            <person name="Hossain M.Z."/>
            <person name="Ahmed R."/>
            <person name="Khan M.M."/>
            <person name="Islam R."/>
            <person name="Rashid M.M."/>
            <person name="Khan S.A."/>
            <person name="Rahman M.S."/>
            <person name="Alam M."/>
            <person name="Yahiya A.S."/>
            <person name="Khan M.S."/>
            <person name="Azam M.S."/>
            <person name="Haque T."/>
            <person name="Lashkar M.Z.H."/>
            <person name="Akhand A.I."/>
            <person name="Morshed G."/>
            <person name="Roy S."/>
            <person name="Uddin K.S."/>
            <person name="Rabeya T."/>
            <person name="Hossain A.S."/>
            <person name="Chowdhury A."/>
            <person name="Snigdha A.R."/>
            <person name="Mortoza M.S."/>
            <person name="Matin S.A."/>
            <person name="Hoque S.M.E."/>
            <person name="Islam M.K."/>
            <person name="Roy D.K."/>
            <person name="Haider R."/>
            <person name="Moosa M.M."/>
            <person name="Elias S.M."/>
            <person name="Hasan A.M."/>
            <person name="Jahan S."/>
            <person name="Shafiuddin M."/>
            <person name="Mahmood N."/>
            <person name="Shommy N.S."/>
        </authorList>
    </citation>
    <scope>NUCLEOTIDE SEQUENCE [LARGE SCALE GENOMIC DNA]</scope>
    <source>
        <strain evidence="4">cv. O-4</strain>
    </source>
</reference>
<gene>
    <name evidence="3" type="ORF">COLO4_05585</name>
</gene>
<dbReference type="EMBL" id="AWUE01012376">
    <property type="protein sequence ID" value="OMP09310.1"/>
    <property type="molecule type" value="Genomic_DNA"/>
</dbReference>
<evidence type="ECO:0000256" key="1">
    <source>
        <dbReference type="SAM" id="MobiDB-lite"/>
    </source>
</evidence>
<evidence type="ECO:0000256" key="2">
    <source>
        <dbReference type="SAM" id="SignalP"/>
    </source>
</evidence>
<sequence>MERSGVKTLVIMLLLLSLTVKPHEAIRVPADDDLKLKGRRATMEFDHPQDHSDPKIGPNPCSYTPNPPAGPCNHP</sequence>
<organism evidence="3 4">
    <name type="scientific">Corchorus olitorius</name>
    <dbReference type="NCBI Taxonomy" id="93759"/>
    <lineage>
        <taxon>Eukaryota</taxon>
        <taxon>Viridiplantae</taxon>
        <taxon>Streptophyta</taxon>
        <taxon>Embryophyta</taxon>
        <taxon>Tracheophyta</taxon>
        <taxon>Spermatophyta</taxon>
        <taxon>Magnoliopsida</taxon>
        <taxon>eudicotyledons</taxon>
        <taxon>Gunneridae</taxon>
        <taxon>Pentapetalae</taxon>
        <taxon>rosids</taxon>
        <taxon>malvids</taxon>
        <taxon>Malvales</taxon>
        <taxon>Malvaceae</taxon>
        <taxon>Grewioideae</taxon>
        <taxon>Apeibeae</taxon>
        <taxon>Corchorus</taxon>
    </lineage>
</organism>
<protein>
    <submittedName>
        <fullName evidence="3">Uncharacterized protein</fullName>
    </submittedName>
</protein>
<feature type="compositionally biased region" description="Pro residues" evidence="1">
    <location>
        <begin position="65"/>
        <end position="75"/>
    </location>
</feature>
<feature type="chain" id="PRO_5013249610" evidence="2">
    <location>
        <begin position="26"/>
        <end position="75"/>
    </location>
</feature>
<evidence type="ECO:0000313" key="4">
    <source>
        <dbReference type="Proteomes" id="UP000187203"/>
    </source>
</evidence>
<name>A0A1R3KQF8_9ROSI</name>
<dbReference type="AlphaFoldDB" id="A0A1R3KQF8"/>
<keyword evidence="2" id="KW-0732">Signal</keyword>
<feature type="region of interest" description="Disordered" evidence="1">
    <location>
        <begin position="39"/>
        <end position="75"/>
    </location>
</feature>
<evidence type="ECO:0000313" key="3">
    <source>
        <dbReference type="EMBL" id="OMP09310.1"/>
    </source>
</evidence>
<accession>A0A1R3KQF8</accession>
<feature type="compositionally biased region" description="Basic and acidic residues" evidence="1">
    <location>
        <begin position="39"/>
        <end position="54"/>
    </location>
</feature>
<feature type="signal peptide" evidence="2">
    <location>
        <begin position="1"/>
        <end position="25"/>
    </location>
</feature>
<proteinExistence type="predicted"/>
<comment type="caution">
    <text evidence="3">The sequence shown here is derived from an EMBL/GenBank/DDBJ whole genome shotgun (WGS) entry which is preliminary data.</text>
</comment>
<keyword evidence="4" id="KW-1185">Reference proteome</keyword>
<dbReference type="Proteomes" id="UP000187203">
    <property type="component" value="Unassembled WGS sequence"/>
</dbReference>